<feature type="region of interest" description="Disordered" evidence="8">
    <location>
        <begin position="1598"/>
        <end position="1766"/>
    </location>
</feature>
<name>A0A438NBV5_EXOME</name>
<feature type="region of interest" description="Disordered" evidence="8">
    <location>
        <begin position="1194"/>
        <end position="1296"/>
    </location>
</feature>
<evidence type="ECO:0000256" key="4">
    <source>
        <dbReference type="ARBA" id="ARBA00023125"/>
    </source>
</evidence>
<feature type="compositionally biased region" description="Low complexity" evidence="8">
    <location>
        <begin position="1675"/>
        <end position="1687"/>
    </location>
</feature>
<keyword evidence="4" id="KW-0238">DNA-binding</keyword>
<dbReference type="InterPro" id="IPR001138">
    <property type="entry name" value="Zn2Cys6_DnaBD"/>
</dbReference>
<keyword evidence="1" id="KW-0479">Metal-binding</keyword>
<feature type="compositionally biased region" description="Polar residues" evidence="8">
    <location>
        <begin position="2734"/>
        <end position="2743"/>
    </location>
</feature>
<feature type="compositionally biased region" description="Acidic residues" evidence="8">
    <location>
        <begin position="2748"/>
        <end position="2757"/>
    </location>
</feature>
<feature type="region of interest" description="Disordered" evidence="8">
    <location>
        <begin position="2637"/>
        <end position="2775"/>
    </location>
</feature>
<feature type="region of interest" description="Disordered" evidence="8">
    <location>
        <begin position="802"/>
        <end position="843"/>
    </location>
</feature>
<feature type="region of interest" description="Disordered" evidence="8">
    <location>
        <begin position="666"/>
        <end position="760"/>
    </location>
</feature>
<evidence type="ECO:0000256" key="5">
    <source>
        <dbReference type="ARBA" id="ARBA00023163"/>
    </source>
</evidence>
<feature type="compositionally biased region" description="Polar residues" evidence="8">
    <location>
        <begin position="957"/>
        <end position="979"/>
    </location>
</feature>
<protein>
    <recommendedName>
        <fullName evidence="11">Zn(2)-C6 fungal-type domain-containing protein</fullName>
    </recommendedName>
</protein>
<accession>A0A438NBV5</accession>
<feature type="compositionally biased region" description="Basic and acidic residues" evidence="8">
    <location>
        <begin position="1600"/>
        <end position="1613"/>
    </location>
</feature>
<feature type="compositionally biased region" description="Basic and acidic residues" evidence="8">
    <location>
        <begin position="1237"/>
        <end position="1252"/>
    </location>
</feature>
<feature type="coiled-coil region" evidence="7">
    <location>
        <begin position="2058"/>
        <end position="2277"/>
    </location>
</feature>
<dbReference type="VEuPathDB" id="FungiDB:PV10_07985"/>
<feature type="compositionally biased region" description="Basic and acidic residues" evidence="8">
    <location>
        <begin position="704"/>
        <end position="714"/>
    </location>
</feature>
<feature type="compositionally biased region" description="Low complexity" evidence="8">
    <location>
        <begin position="1008"/>
        <end position="1024"/>
    </location>
</feature>
<evidence type="ECO:0008006" key="11">
    <source>
        <dbReference type="Google" id="ProtNLM"/>
    </source>
</evidence>
<dbReference type="GO" id="GO:0003677">
    <property type="term" value="F:DNA binding"/>
    <property type="evidence" value="ECO:0007669"/>
    <property type="project" value="UniProtKB-KW"/>
</dbReference>
<feature type="compositionally biased region" description="Basic and acidic residues" evidence="8">
    <location>
        <begin position="1821"/>
        <end position="1830"/>
    </location>
</feature>
<feature type="compositionally biased region" description="Basic and acidic residues" evidence="8">
    <location>
        <begin position="1281"/>
        <end position="1291"/>
    </location>
</feature>
<evidence type="ECO:0000256" key="6">
    <source>
        <dbReference type="ARBA" id="ARBA00023242"/>
    </source>
</evidence>
<feature type="compositionally biased region" description="Basic and acidic residues" evidence="8">
    <location>
        <begin position="809"/>
        <end position="822"/>
    </location>
</feature>
<feature type="region of interest" description="Disordered" evidence="8">
    <location>
        <begin position="76"/>
        <end position="95"/>
    </location>
</feature>
<feature type="coiled-coil region" evidence="7">
    <location>
        <begin position="2318"/>
        <end position="2446"/>
    </location>
</feature>
<dbReference type="Proteomes" id="UP000288859">
    <property type="component" value="Unassembled WGS sequence"/>
</dbReference>
<dbReference type="PANTHER" id="PTHR36206">
    <property type="entry name" value="ASPERCRYPTIN BIOSYNTHESIS CLUSTER-SPECIFIC TRANSCRIPTION REGULATOR ATNN-RELATED"/>
    <property type="match status" value="1"/>
</dbReference>
<keyword evidence="2" id="KW-0862">Zinc</keyword>
<feature type="compositionally biased region" description="Basic and acidic residues" evidence="8">
    <location>
        <begin position="2760"/>
        <end position="2769"/>
    </location>
</feature>
<dbReference type="GO" id="GO:0008270">
    <property type="term" value="F:zinc ion binding"/>
    <property type="evidence" value="ECO:0007669"/>
    <property type="project" value="InterPro"/>
</dbReference>
<feature type="region of interest" description="Disordered" evidence="8">
    <location>
        <begin position="1460"/>
        <end position="1570"/>
    </location>
</feature>
<feature type="compositionally biased region" description="Low complexity" evidence="8">
    <location>
        <begin position="825"/>
        <end position="836"/>
    </location>
</feature>
<proteinExistence type="predicted"/>
<dbReference type="SUPFAM" id="SSF57701">
    <property type="entry name" value="Zn2/Cys6 DNA-binding domain"/>
    <property type="match status" value="1"/>
</dbReference>
<feature type="compositionally biased region" description="Polar residues" evidence="8">
    <location>
        <begin position="728"/>
        <end position="737"/>
    </location>
</feature>
<gene>
    <name evidence="9" type="ORF">B0A52_02207</name>
</gene>
<feature type="coiled-coil region" evidence="7">
    <location>
        <begin position="2495"/>
        <end position="2529"/>
    </location>
</feature>
<evidence type="ECO:0000256" key="7">
    <source>
        <dbReference type="SAM" id="Coils"/>
    </source>
</evidence>
<organism evidence="9 10">
    <name type="scientific">Exophiala mesophila</name>
    <name type="common">Black yeast-like fungus</name>
    <dbReference type="NCBI Taxonomy" id="212818"/>
    <lineage>
        <taxon>Eukaryota</taxon>
        <taxon>Fungi</taxon>
        <taxon>Dikarya</taxon>
        <taxon>Ascomycota</taxon>
        <taxon>Pezizomycotina</taxon>
        <taxon>Eurotiomycetes</taxon>
        <taxon>Chaetothyriomycetidae</taxon>
        <taxon>Chaetothyriales</taxon>
        <taxon>Herpotrichiellaceae</taxon>
        <taxon>Exophiala</taxon>
    </lineage>
</organism>
<feature type="compositionally biased region" description="Polar residues" evidence="8">
    <location>
        <begin position="2638"/>
        <end position="2656"/>
    </location>
</feature>
<dbReference type="GO" id="GO:0000981">
    <property type="term" value="F:DNA-binding transcription factor activity, RNA polymerase II-specific"/>
    <property type="evidence" value="ECO:0007669"/>
    <property type="project" value="InterPro"/>
</dbReference>
<dbReference type="VEuPathDB" id="FungiDB:PV10_07986"/>
<evidence type="ECO:0000313" key="9">
    <source>
        <dbReference type="EMBL" id="RVX73081.1"/>
    </source>
</evidence>
<keyword evidence="7" id="KW-0175">Coiled coil</keyword>
<dbReference type="PANTHER" id="PTHR36206:SF12">
    <property type="entry name" value="ASPERCRYPTIN BIOSYNTHESIS CLUSTER-SPECIFIC TRANSCRIPTION REGULATOR ATNN-RELATED"/>
    <property type="match status" value="1"/>
</dbReference>
<feature type="compositionally biased region" description="Basic and acidic residues" evidence="8">
    <location>
        <begin position="1197"/>
        <end position="1212"/>
    </location>
</feature>
<reference evidence="9 10" key="1">
    <citation type="submission" date="2017-03" db="EMBL/GenBank/DDBJ databases">
        <title>Genomes of endolithic fungi from Antarctica.</title>
        <authorList>
            <person name="Coleine C."/>
            <person name="Masonjones S."/>
            <person name="Stajich J.E."/>
        </authorList>
    </citation>
    <scope>NUCLEOTIDE SEQUENCE [LARGE SCALE GENOMIC DNA]</scope>
    <source>
        <strain evidence="9 10">CCFEE 6314</strain>
    </source>
</reference>
<evidence type="ECO:0000256" key="1">
    <source>
        <dbReference type="ARBA" id="ARBA00022723"/>
    </source>
</evidence>
<dbReference type="OrthoDB" id="1293114at2759"/>
<feature type="compositionally biased region" description="Low complexity" evidence="8">
    <location>
        <begin position="1559"/>
        <end position="1570"/>
    </location>
</feature>
<feature type="region of interest" description="Disordered" evidence="8">
    <location>
        <begin position="1"/>
        <end position="20"/>
    </location>
</feature>
<feature type="region of interest" description="Disordered" evidence="8">
    <location>
        <begin position="1361"/>
        <end position="1384"/>
    </location>
</feature>
<comment type="caution">
    <text evidence="9">The sequence shown here is derived from an EMBL/GenBank/DDBJ whole genome shotgun (WGS) entry which is preliminary data.</text>
</comment>
<evidence type="ECO:0000313" key="10">
    <source>
        <dbReference type="Proteomes" id="UP000288859"/>
    </source>
</evidence>
<dbReference type="CDD" id="cd00067">
    <property type="entry name" value="GAL4"/>
    <property type="match status" value="1"/>
</dbReference>
<feature type="region of interest" description="Disordered" evidence="8">
    <location>
        <begin position="956"/>
        <end position="1057"/>
    </location>
</feature>
<feature type="compositionally biased region" description="Low complexity" evidence="8">
    <location>
        <begin position="2661"/>
        <end position="2675"/>
    </location>
</feature>
<feature type="compositionally biased region" description="Polar residues" evidence="8">
    <location>
        <begin position="1623"/>
        <end position="1633"/>
    </location>
</feature>
<keyword evidence="5" id="KW-0804">Transcription</keyword>
<dbReference type="InterPro" id="IPR052360">
    <property type="entry name" value="Transcr_Regulatory_Proteins"/>
</dbReference>
<evidence type="ECO:0000256" key="3">
    <source>
        <dbReference type="ARBA" id="ARBA00023015"/>
    </source>
</evidence>
<feature type="region of interest" description="Disordered" evidence="8">
    <location>
        <begin position="597"/>
        <end position="622"/>
    </location>
</feature>
<sequence>MHPVTKVLHAEPEQANQRQASFRSFPGSAADLSARFGLAARRIRRVKCDETKPNCNRCTSTGRKCDGYQAHVKDTLTRSQSTDTLPPDTSGPTLRPPFLPVSISKSFQGTVQQRRTFYRFQYCTIPALAGGSESGFWTKLLLRVGQEEPVVRNAIIALATLHEDYQERCGKYNLQLIEDPSYRHALGLYGASLRELNQRLNQPSRTNARLAIISSILFTCFEVLRRNNMAAVIHYQQGMRELIRQMNLPQGEDTSLTPYSPQEYQTSRANFRQIPENELDELLRVFARYDIQACTFSKPRAEPLNYPINALPRVQPTDLTLTQVRTHLDNLLVSVYQLVKSDLKMFRYWDSEAVPLEWRLQTEQAVEVFDAWLVALEDFFQLHDKDLGLAELRSLLGLRLQIRTAVIMLKVSIDCGPESTFDRFNNEFEDMISRVEAMTTKFQMDNVLPLALDTTPFTMELGVIHPLFFVACKSRDRALRRRAVAQLKKVGKEGVWEGPIMAVLGERIAVLEEQGVEEGGVIPEANRFHEIKKTVDYDSRLVFSTTAIQNLDGFDPGSSAPDSAAVIPSRQSDFDDLHLPPPFMTLEKLLSDLNHESTAPSSLHQHRSLSHSSTNSDDWVSPYTLPPLPILPRNRGQSENYRSPELPHQRVESGSYYAAAWGSPYATPSPRASQPISTLPKRNVDFEFSSPPLPLSRPELGKNSTDHPRGKPLSERPNWLSDSEESQPDSSVAQEQTPRGLVKPTSWGPSPISSSRPRHRISESLATITPEGFHEFTNTTLESGSPHSLTSKRVADLKMMSTEKPLPPLDRRSSLVEPESHSFEPSTSPTRPRPSSLQSYQRQKRKVAWKGKNCIISLPPIDRLGAGLPPLLTPQQVQERIDKFVAAGYRLEGFELTGGIASSENSGQSRPIFPADVDTYSDVKKSRRYEVRIPNQAEWEAWVNLLKEEKLRALGVSPSNSEAPPSTQSPFSPNISRVSSGYPGLVPSPPIAPSSSASNPMRLTGTAISPSLISSSGLSPQPGSAKSAQFNGLPKSLHGYKQSMAPPSNRGRTSSPYDHVMSHSVSLGPGMPPIIQPLSSRQNSFSPGHPLHLPNMGEVLSPIQQQHVFDLRGQGPSLPAAQVHHAHMPSQAHFSLLPNTFRNLPSPQNAPRHDHLPKTPTHIGPSRSPIEIAHPTPKSHRHNLSMALQKEIDEAEAAAREQDSDRDVKETEVLADSRSSALRRDSAWEGSVNDEPPILRRPETITDERSEIETNPSIAATPMLMDDKNPFSNWQTLSDAAKGEPQPDDKPSNAAPRTATKLNVQAKEFDPRGAFSSANFDYSGISSAPFGLQPAIQPFAAKPPRLPGNNKLSISHLNADAPTFTPGNLKSPQNPPIPEDEAPITSKSVPFEFTAATQPTQATSFGFSAAQFNVAAPVFNPSNSPTTNFKTMAGHDKEPAANSIFGPVVIDPHAAATRRASKAIPITQPRIEPMTDEDVDGRPMASIERQKRARRTDNDGNESPLYADSAPFRHSTSPPRSVEGKEPKESLPSQTDETFDGWSYISANEEELKPKDQPVSRSHSRSPSVTVTVPFSFKNEVDAATFNQALPPLDDSLVVGKDEDVKDPVDNSHVEQGPKAIVTPQQPKSSLSALATPFELKPRTADPTPTKLHTTRKPKGLEASRFAIPQSPVQSSAGPSTSLSSPPAELYYYEQKTEIEEAEAEGQHTTPTPPEEALESVPKDDDTKSGSEAPAADGCLLDIETSARPPVEYARPQDEDVEEIDGPSFEEIDAVMKRFEEDPELGIERLDTPLQSTPFVNEPLVGTLRSSAPSPSPPLSHDVRERQEESKFLPSTGLGIGIHNLNAGRGDISDWGGVLPRDEEDKLEIRSQFFDGHVNDLVGGILENRIGPLERTLETMQQSLAVIAGGLKTKPEMRGFSTDGKESDADDEDEYDAFEGFAQYRARSPAARRDVVRQDRIRAAVSEALASFRPPTPPPPTMDLAEFNDILQEIRQVALQTNSLNTQHELRTIVEDVISNHPRLRGTRVQKDHEAAEIRLQPKIDGLESMLAVAKEHASEEVRLRRRAEEEIAELKIRLGIAEQEAAQYRESSKEAEQTLVAFIEEKKSYKSLEEQHENCLLKNAALETTLEEYRTSSDQWREDIREERSKNSALREILQGLHGQLEDQSQLRQTFRQKVERLQDNLTRVVQDSQSDQNDWRAREHKLLSKLALVEDTLAQERQHRGKAENELSMIESELKASLHFKSAFENATVDIARLNETMASLREENRALDTKCFSLDRELGHTVKTRDAEVATKTTQVQAELESVRGQLDSIRTDSEAQISRLQSRLDHAELDVEDQKAKHDALLSEMAENHKDTVREMNEKRESALEEQHKLHEKKLNDLRERHTRELHNSFDNRTRLEHQLNERLALEQDKNKHLESKIADLEERLEAARVAVRAAAEAAVAKGINLPTPAPSVVASPPQRAASGSISFVKNTDVPERISPQALRESIMVLQDQLQNRELKIETLENELASVDKDAARKIKDRETEIGWLRELLGVRIDDLEDIISTLSQPEFDRESIKDATIRLKANLQMEQQLKERAQGSSLGSLPSIATLTSYAQSPRALPMAAVAAFSNWRKVRDSSIGTISDLATGVTNQTPSRSTIGSPSSILSGIMTPPSTSQRQSSSSERTGPPPTMRPLAGVAGQTRKSSIEARPLRAYNAQARILSSRQQATRGEAAGSYPLPRADSPQTPTQNKGPSLDFGEDVDEDASPLDGRHSAHLEEGNPICE</sequence>
<feature type="region of interest" description="Disordered" evidence="8">
    <location>
        <begin position="1806"/>
        <end position="1830"/>
    </location>
</feature>
<evidence type="ECO:0000256" key="8">
    <source>
        <dbReference type="SAM" id="MobiDB-lite"/>
    </source>
</evidence>
<evidence type="ECO:0000256" key="2">
    <source>
        <dbReference type="ARBA" id="ARBA00022833"/>
    </source>
</evidence>
<keyword evidence="3" id="KW-0805">Transcription regulation</keyword>
<dbReference type="EMBL" id="NAJM01000009">
    <property type="protein sequence ID" value="RVX73081.1"/>
    <property type="molecule type" value="Genomic_DNA"/>
</dbReference>
<keyword evidence="6" id="KW-0539">Nucleus</keyword>
<dbReference type="InterPro" id="IPR036864">
    <property type="entry name" value="Zn2-C6_fun-type_DNA-bd_sf"/>
</dbReference>
<feature type="region of interest" description="Disordered" evidence="8">
    <location>
        <begin position="630"/>
        <end position="649"/>
    </location>
</feature>